<sequence length="376" mass="40916">MNPSNPPVLPPEPRLGSIDALRGFTMFWIVGADYLAAAFRGLDGGAVSKFLGHQLGHADWAGFTFYDLVFPLFLFVLGAAVPLSLDRIVTREGRSAALNRVLRRGALMYGLGVLYYGGFANGWDQVRWVGVLQRLAVGYVAASLLHLYCRPRTIAAVGGALLLGYWALLTFVPVPGGGAGDFSRGHNWANWVDAHWLPGKVWYGDYDPEGLLSTLPAIASALFGLFAGRWLQNPAPVPAAKIRGLVLAGFVCLVFGYGWSLQFPLIKRIWTSSYAVVGGGWCLLLLAAFYWLMDLRKITRWATPFVWIGSNALLIYLVSHLVDFRKVSAFFVGGPVAAALDGVWTGLSGLVLALTSIALCTALCGWLHARKIFLRL</sequence>
<name>A0A4Q1C631_9BACT</name>
<reference evidence="3 4" key="1">
    <citation type="submission" date="2019-01" db="EMBL/GenBank/DDBJ databases">
        <title>Lacunisphaera sp. strain TWA-58.</title>
        <authorList>
            <person name="Chen W.-M."/>
        </authorList>
    </citation>
    <scope>NUCLEOTIDE SEQUENCE [LARGE SCALE GENOMIC DNA]</scope>
    <source>
        <strain evidence="3 4">TWA-58</strain>
    </source>
</reference>
<feature type="transmembrane region" description="Helical" evidence="1">
    <location>
        <begin position="272"/>
        <end position="293"/>
    </location>
</feature>
<evidence type="ECO:0000313" key="4">
    <source>
        <dbReference type="Proteomes" id="UP000290218"/>
    </source>
</evidence>
<feature type="domain" description="DUF5009" evidence="2">
    <location>
        <begin position="16"/>
        <end position="108"/>
    </location>
</feature>
<feature type="transmembrane region" description="Helical" evidence="1">
    <location>
        <begin position="106"/>
        <end position="123"/>
    </location>
</feature>
<feature type="transmembrane region" description="Helical" evidence="1">
    <location>
        <begin position="305"/>
        <end position="322"/>
    </location>
</feature>
<feature type="transmembrane region" description="Helical" evidence="1">
    <location>
        <begin position="210"/>
        <end position="230"/>
    </location>
</feature>
<dbReference type="Proteomes" id="UP000290218">
    <property type="component" value="Unassembled WGS sequence"/>
</dbReference>
<dbReference type="PANTHER" id="PTHR31061:SF24">
    <property type="entry name" value="LD22376P"/>
    <property type="match status" value="1"/>
</dbReference>
<feature type="transmembrane region" description="Helical" evidence="1">
    <location>
        <begin position="60"/>
        <end position="85"/>
    </location>
</feature>
<comment type="caution">
    <text evidence="3">The sequence shown here is derived from an EMBL/GenBank/DDBJ whole genome shotgun (WGS) entry which is preliminary data.</text>
</comment>
<protein>
    <submittedName>
        <fullName evidence="3">DUF5009 domain-containing protein</fullName>
    </submittedName>
</protein>
<feature type="transmembrane region" description="Helical" evidence="1">
    <location>
        <begin position="129"/>
        <end position="147"/>
    </location>
</feature>
<proteinExistence type="predicted"/>
<organism evidence="3 4">
    <name type="scientific">Oleiharenicola lentus</name>
    <dbReference type="NCBI Taxonomy" id="2508720"/>
    <lineage>
        <taxon>Bacteria</taxon>
        <taxon>Pseudomonadati</taxon>
        <taxon>Verrucomicrobiota</taxon>
        <taxon>Opitutia</taxon>
        <taxon>Opitutales</taxon>
        <taxon>Opitutaceae</taxon>
        <taxon>Oleiharenicola</taxon>
    </lineage>
</organism>
<keyword evidence="1" id="KW-0812">Transmembrane</keyword>
<dbReference type="InterPro" id="IPR032176">
    <property type="entry name" value="DUF5009"/>
</dbReference>
<accession>A0A4Q1C631</accession>
<evidence type="ECO:0000256" key="1">
    <source>
        <dbReference type="SAM" id="Phobius"/>
    </source>
</evidence>
<evidence type="ECO:0000259" key="2">
    <source>
        <dbReference type="Pfam" id="PF16401"/>
    </source>
</evidence>
<gene>
    <name evidence="3" type="ORF">ESB00_19025</name>
</gene>
<evidence type="ECO:0000313" key="3">
    <source>
        <dbReference type="EMBL" id="RXK53779.1"/>
    </source>
</evidence>
<keyword evidence="1" id="KW-0472">Membrane</keyword>
<dbReference type="AlphaFoldDB" id="A0A4Q1C631"/>
<dbReference type="EMBL" id="SDHX01000002">
    <property type="protein sequence ID" value="RXK53779.1"/>
    <property type="molecule type" value="Genomic_DNA"/>
</dbReference>
<dbReference type="PANTHER" id="PTHR31061">
    <property type="entry name" value="LD22376P"/>
    <property type="match status" value="1"/>
</dbReference>
<dbReference type="OrthoDB" id="9788724at2"/>
<feature type="transmembrane region" description="Helical" evidence="1">
    <location>
        <begin position="242"/>
        <end position="260"/>
    </location>
</feature>
<dbReference type="Pfam" id="PF16401">
    <property type="entry name" value="DUF5009"/>
    <property type="match status" value="1"/>
</dbReference>
<feature type="transmembrane region" description="Helical" evidence="1">
    <location>
        <begin position="154"/>
        <end position="174"/>
    </location>
</feature>
<keyword evidence="4" id="KW-1185">Reference proteome</keyword>
<keyword evidence="1" id="KW-1133">Transmembrane helix</keyword>
<feature type="transmembrane region" description="Helical" evidence="1">
    <location>
        <begin position="342"/>
        <end position="367"/>
    </location>
</feature>
<dbReference type="RefSeq" id="WP_129049807.1">
    <property type="nucleotide sequence ID" value="NZ_SDHX01000002.1"/>
</dbReference>